<protein>
    <recommendedName>
        <fullName evidence="7">Major facilitator superfamily (MFS) profile domain-containing protein</fullName>
    </recommendedName>
</protein>
<evidence type="ECO:0000256" key="6">
    <source>
        <dbReference type="SAM" id="Phobius"/>
    </source>
</evidence>
<keyword evidence="9" id="KW-1185">Reference proteome</keyword>
<dbReference type="InterPro" id="IPR020846">
    <property type="entry name" value="MFS_dom"/>
</dbReference>
<feature type="transmembrane region" description="Helical" evidence="6">
    <location>
        <begin position="213"/>
        <end position="233"/>
    </location>
</feature>
<proteinExistence type="predicted"/>
<comment type="subcellular location">
    <subcellularLocation>
        <location evidence="1">Membrane</location>
        <topology evidence="1">Multi-pass membrane protein</topology>
    </subcellularLocation>
</comment>
<feature type="region of interest" description="Disordered" evidence="5">
    <location>
        <begin position="244"/>
        <end position="276"/>
    </location>
</feature>
<gene>
    <name evidence="8" type="ORF">LTR84_011484</name>
</gene>
<dbReference type="Proteomes" id="UP001358417">
    <property type="component" value="Unassembled WGS sequence"/>
</dbReference>
<feature type="transmembrane region" description="Helical" evidence="6">
    <location>
        <begin position="319"/>
        <end position="339"/>
    </location>
</feature>
<evidence type="ECO:0000259" key="7">
    <source>
        <dbReference type="PROSITE" id="PS50850"/>
    </source>
</evidence>
<feature type="transmembrane region" description="Helical" evidence="6">
    <location>
        <begin position="57"/>
        <end position="81"/>
    </location>
</feature>
<evidence type="ECO:0000256" key="3">
    <source>
        <dbReference type="ARBA" id="ARBA00022989"/>
    </source>
</evidence>
<dbReference type="RefSeq" id="XP_064708602.1">
    <property type="nucleotide sequence ID" value="XM_064855013.1"/>
</dbReference>
<dbReference type="GeneID" id="89979634"/>
<name>A0AAV9NKK3_9EURO</name>
<accession>A0AAV9NKK3</accession>
<feature type="domain" description="Major facilitator superfamily (MFS) profile" evidence="7">
    <location>
        <begin position="59"/>
        <end position="378"/>
    </location>
</feature>
<keyword evidence="2 6" id="KW-0812">Transmembrane</keyword>
<feature type="transmembrane region" description="Helical" evidence="6">
    <location>
        <begin position="183"/>
        <end position="207"/>
    </location>
</feature>
<reference evidence="8 9" key="1">
    <citation type="submission" date="2023-08" db="EMBL/GenBank/DDBJ databases">
        <title>Black Yeasts Isolated from many extreme environments.</title>
        <authorList>
            <person name="Coleine C."/>
            <person name="Stajich J.E."/>
            <person name="Selbmann L."/>
        </authorList>
    </citation>
    <scope>NUCLEOTIDE SEQUENCE [LARGE SCALE GENOMIC DNA]</scope>
    <source>
        <strain evidence="8 9">CCFEE 5792</strain>
    </source>
</reference>
<comment type="caution">
    <text evidence="8">The sequence shown here is derived from an EMBL/GenBank/DDBJ whole genome shotgun (WGS) entry which is preliminary data.</text>
</comment>
<dbReference type="Gene3D" id="1.20.1250.20">
    <property type="entry name" value="MFS general substrate transporter like domains"/>
    <property type="match status" value="1"/>
</dbReference>
<dbReference type="PANTHER" id="PTHR23502:SF30">
    <property type="entry name" value="TRANSPORTER, PUTATIVE (AFU_ORTHOLOGUE AFUA_8G04702)-RELATED"/>
    <property type="match status" value="1"/>
</dbReference>
<dbReference type="InterPro" id="IPR011701">
    <property type="entry name" value="MFS"/>
</dbReference>
<dbReference type="InterPro" id="IPR036259">
    <property type="entry name" value="MFS_trans_sf"/>
</dbReference>
<evidence type="ECO:0000256" key="2">
    <source>
        <dbReference type="ARBA" id="ARBA00022692"/>
    </source>
</evidence>
<evidence type="ECO:0000256" key="5">
    <source>
        <dbReference type="SAM" id="MobiDB-lite"/>
    </source>
</evidence>
<evidence type="ECO:0000313" key="8">
    <source>
        <dbReference type="EMBL" id="KAK5057484.1"/>
    </source>
</evidence>
<dbReference type="PANTHER" id="PTHR23502">
    <property type="entry name" value="MAJOR FACILITATOR SUPERFAMILY"/>
    <property type="match status" value="1"/>
</dbReference>
<evidence type="ECO:0000256" key="4">
    <source>
        <dbReference type="ARBA" id="ARBA00023136"/>
    </source>
</evidence>
<keyword evidence="4 6" id="KW-0472">Membrane</keyword>
<dbReference type="GO" id="GO:0005886">
    <property type="term" value="C:plasma membrane"/>
    <property type="evidence" value="ECO:0007669"/>
    <property type="project" value="TreeGrafter"/>
</dbReference>
<evidence type="ECO:0000313" key="9">
    <source>
        <dbReference type="Proteomes" id="UP001358417"/>
    </source>
</evidence>
<dbReference type="SUPFAM" id="SSF103473">
    <property type="entry name" value="MFS general substrate transporter"/>
    <property type="match status" value="1"/>
</dbReference>
<dbReference type="EMBL" id="JAVRRD010000006">
    <property type="protein sequence ID" value="KAK5057484.1"/>
    <property type="molecule type" value="Genomic_DNA"/>
</dbReference>
<organism evidence="8 9">
    <name type="scientific">Exophiala bonariae</name>
    <dbReference type="NCBI Taxonomy" id="1690606"/>
    <lineage>
        <taxon>Eukaryota</taxon>
        <taxon>Fungi</taxon>
        <taxon>Dikarya</taxon>
        <taxon>Ascomycota</taxon>
        <taxon>Pezizomycotina</taxon>
        <taxon>Eurotiomycetes</taxon>
        <taxon>Chaetothyriomycetidae</taxon>
        <taxon>Chaetothyriales</taxon>
        <taxon>Herpotrichiellaceae</taxon>
        <taxon>Exophiala</taxon>
    </lineage>
</organism>
<dbReference type="AlphaFoldDB" id="A0AAV9NKK3"/>
<dbReference type="Pfam" id="PF07690">
    <property type="entry name" value="MFS_1"/>
    <property type="match status" value="1"/>
</dbReference>
<feature type="compositionally biased region" description="Polar residues" evidence="5">
    <location>
        <begin position="250"/>
        <end position="260"/>
    </location>
</feature>
<dbReference type="GO" id="GO:0022857">
    <property type="term" value="F:transmembrane transporter activity"/>
    <property type="evidence" value="ECO:0007669"/>
    <property type="project" value="InterPro"/>
</dbReference>
<feature type="transmembrane region" description="Helical" evidence="6">
    <location>
        <begin position="359"/>
        <end position="377"/>
    </location>
</feature>
<feature type="transmembrane region" description="Helical" evidence="6">
    <location>
        <begin position="101"/>
        <end position="118"/>
    </location>
</feature>
<dbReference type="PROSITE" id="PS50850">
    <property type="entry name" value="MFS"/>
    <property type="match status" value="1"/>
</dbReference>
<keyword evidence="3 6" id="KW-1133">Transmembrane helix</keyword>
<sequence length="378" mass="41587">MTTDTLDMSTFVPGTTHLVDLQGTINAPHEKHKDIVLVPAPSEDPEDPLNWSSRRKLLHMFCIFIYCLFVGMASAVVYSVLVPLSVDSGLSVADLNAGTGYMFLFFGLGCIVFQPLALQYGKRPVYLFSMLATVGIQVWSAHAKTNGEWIANKILQGFVGSPIESLCEISVADLYFTHERAKYMAWYAFSLCSSNILAPMFAGFIYNGQGYRWVLYWPAIGCGLGFLILFFLMEETNYDRKLSPDATVHHQPSINSTGTVTPAEAAEPETKMSTPTTNADIQDVSQVGVVYRRKTYADKLKILDKPRPNLLLTMAVRPFLFISLPVVTYCGFGYGAAIMWSSLVNGTASLILSYPPYNFQPSIVGLFSIASLLGIAVG</sequence>
<evidence type="ECO:0000256" key="1">
    <source>
        <dbReference type="ARBA" id="ARBA00004141"/>
    </source>
</evidence>